<evidence type="ECO:0000313" key="2">
    <source>
        <dbReference type="EMBL" id="GGP05421.1"/>
    </source>
</evidence>
<organism evidence="2 3">
    <name type="scientific">Cloacibacterium rupense</name>
    <dbReference type="NCBI Taxonomy" id="517423"/>
    <lineage>
        <taxon>Bacteria</taxon>
        <taxon>Pseudomonadati</taxon>
        <taxon>Bacteroidota</taxon>
        <taxon>Flavobacteriia</taxon>
        <taxon>Flavobacteriales</taxon>
        <taxon>Weeksellaceae</taxon>
    </lineage>
</organism>
<feature type="transmembrane region" description="Helical" evidence="1">
    <location>
        <begin position="87"/>
        <end position="106"/>
    </location>
</feature>
<comment type="caution">
    <text evidence="2">The sequence shown here is derived from an EMBL/GenBank/DDBJ whole genome shotgun (WGS) entry which is preliminary data.</text>
</comment>
<name>A0ABQ2NK77_9FLAO</name>
<keyword evidence="1" id="KW-1133">Transmembrane helix</keyword>
<keyword evidence="1" id="KW-0472">Membrane</keyword>
<feature type="transmembrane region" description="Helical" evidence="1">
    <location>
        <begin position="112"/>
        <end position="130"/>
    </location>
</feature>
<accession>A0ABQ2NK77</accession>
<keyword evidence="1" id="KW-0812">Transmembrane</keyword>
<gene>
    <name evidence="2" type="ORF">GCM10010992_21440</name>
</gene>
<dbReference type="Proteomes" id="UP000620064">
    <property type="component" value="Unassembled WGS sequence"/>
</dbReference>
<protein>
    <submittedName>
        <fullName evidence="2">Uncharacterized protein</fullName>
    </submittedName>
</protein>
<proteinExistence type="predicted"/>
<dbReference type="RefSeq" id="WP_188618125.1">
    <property type="nucleotide sequence ID" value="NZ_BMLV01000005.1"/>
</dbReference>
<reference evidence="3" key="1">
    <citation type="journal article" date="2019" name="Int. J. Syst. Evol. Microbiol.">
        <title>The Global Catalogue of Microorganisms (GCM) 10K type strain sequencing project: providing services to taxonomists for standard genome sequencing and annotation.</title>
        <authorList>
            <consortium name="The Broad Institute Genomics Platform"/>
            <consortium name="The Broad Institute Genome Sequencing Center for Infectious Disease"/>
            <person name="Wu L."/>
            <person name="Ma J."/>
        </authorList>
    </citation>
    <scope>NUCLEOTIDE SEQUENCE [LARGE SCALE GENOMIC DNA]</scope>
    <source>
        <strain evidence="3">CGMCC 1.7656</strain>
    </source>
</reference>
<sequence length="145" mass="17363">MYFNKFEIETINTKAQNLETLKKIVFIGKIPTFPFNFDYDKKTFYGKINNSNFEISPVIKGRNSFSPNIKGELIGDIDSKIILKMRLHFSVIVFLLCLTLLILWNIKYYSIYEDILILTLIYFITFFLYWKECQKAKVNFEKYFK</sequence>
<evidence type="ECO:0000256" key="1">
    <source>
        <dbReference type="SAM" id="Phobius"/>
    </source>
</evidence>
<keyword evidence="3" id="KW-1185">Reference proteome</keyword>
<evidence type="ECO:0000313" key="3">
    <source>
        <dbReference type="Proteomes" id="UP000620064"/>
    </source>
</evidence>
<dbReference type="EMBL" id="BMLV01000005">
    <property type="protein sequence ID" value="GGP05421.1"/>
    <property type="molecule type" value="Genomic_DNA"/>
</dbReference>